<keyword evidence="3" id="KW-1185">Reference proteome</keyword>
<name>A0A167GK91_CALVF</name>
<dbReference type="InterPro" id="IPR029058">
    <property type="entry name" value="AB_hydrolase_fold"/>
</dbReference>
<dbReference type="SUPFAM" id="SSF53474">
    <property type="entry name" value="alpha/beta-Hydrolases"/>
    <property type="match status" value="1"/>
</dbReference>
<dbReference type="OrthoDB" id="43744at2759"/>
<dbReference type="Pfam" id="PF00326">
    <property type="entry name" value="Peptidase_S9"/>
    <property type="match status" value="1"/>
</dbReference>
<dbReference type="EMBL" id="KV417337">
    <property type="protein sequence ID" value="KZO90648.1"/>
    <property type="molecule type" value="Genomic_DNA"/>
</dbReference>
<dbReference type="STRING" id="1330018.A0A167GK91"/>
<reference evidence="2 3" key="1">
    <citation type="journal article" date="2016" name="Mol. Biol. Evol.">
        <title>Comparative Genomics of Early-Diverging Mushroom-Forming Fungi Provides Insights into the Origins of Lignocellulose Decay Capabilities.</title>
        <authorList>
            <person name="Nagy L.G."/>
            <person name="Riley R."/>
            <person name="Tritt A."/>
            <person name="Adam C."/>
            <person name="Daum C."/>
            <person name="Floudas D."/>
            <person name="Sun H."/>
            <person name="Yadav J.S."/>
            <person name="Pangilinan J."/>
            <person name="Larsson K.H."/>
            <person name="Matsuura K."/>
            <person name="Barry K."/>
            <person name="Labutti K."/>
            <person name="Kuo R."/>
            <person name="Ohm R.A."/>
            <person name="Bhattacharya S.S."/>
            <person name="Shirouzu T."/>
            <person name="Yoshinaga Y."/>
            <person name="Martin F.M."/>
            <person name="Grigoriev I.V."/>
            <person name="Hibbett D.S."/>
        </authorList>
    </citation>
    <scope>NUCLEOTIDE SEQUENCE [LARGE SCALE GENOMIC DNA]</scope>
    <source>
        <strain evidence="2 3">TUFC12733</strain>
    </source>
</reference>
<dbReference type="Proteomes" id="UP000076738">
    <property type="component" value="Unassembled WGS sequence"/>
</dbReference>
<dbReference type="InterPro" id="IPR050585">
    <property type="entry name" value="Xaa-Pro_dipeptidyl-ppase/CocE"/>
</dbReference>
<dbReference type="InterPro" id="IPR001375">
    <property type="entry name" value="Peptidase_S9_cat"/>
</dbReference>
<gene>
    <name evidence="2" type="ORF">CALVIDRAFT_568894</name>
</gene>
<accession>A0A167GK91</accession>
<evidence type="ECO:0000259" key="1">
    <source>
        <dbReference type="Pfam" id="PF00326"/>
    </source>
</evidence>
<sequence>MPTVLPYGTWPSPLTVTALTASSTSFVAVTADRTTGSIYHLESRPSEGGRSVLVQRSLSDKEGEKDVFGSGWNARTGVHEYGGGAVWAEAGVVYFSDYGSGRIYTVKDGQLEAFTPENKALRFADFRPHPQDPALLASVMEDHTSPAPVDVLNSLVLLRPGQVPQPIATGADFYSSPRWSPDGKWLTWFQWVHPNMPWDGGLLQLAPVLSSPSGITIGAARTIAGKEGAVSVAEPNWLSPTTLLFQSDISGYWNPWSYSVLTGEAAPVLPTPIAEEFAAPQWQFGTSSLAVLAPERALVISVDQGMDRLNLLSLGPVGPALKRLQVPFVSMAQLWPLSPTQAVMLGATDTTPLSLILLTLSATDELSYETLKSPSEADFSPELFSAAEPKTLDTPAGPVHVLYYPPKNPAYTAPAGEKPPALVSVHGGPTGAAHPGLSLGVQFFTTRGYAFIDVQYGGSTGYGRTYRDLLNGEWGIVDVRDAAACVAALGEAGLIDRQRVGIRGRSSGGFTVLAALCDYPDVYTAGVSLFGISDLKALAGDTHKFESRYGDKLLGGAVDEIPQVLFERSPINKAENIKAPLLLLQGSIDPVVPPNQAELILKKIQERGGKVEMVVYEGEGHGWRKAETMKDAAEKELAWYEEVWGLKQ</sequence>
<organism evidence="2 3">
    <name type="scientific">Calocera viscosa (strain TUFC12733)</name>
    <dbReference type="NCBI Taxonomy" id="1330018"/>
    <lineage>
        <taxon>Eukaryota</taxon>
        <taxon>Fungi</taxon>
        <taxon>Dikarya</taxon>
        <taxon>Basidiomycota</taxon>
        <taxon>Agaricomycotina</taxon>
        <taxon>Dacrymycetes</taxon>
        <taxon>Dacrymycetales</taxon>
        <taxon>Dacrymycetaceae</taxon>
        <taxon>Calocera</taxon>
    </lineage>
</organism>
<evidence type="ECO:0000313" key="3">
    <source>
        <dbReference type="Proteomes" id="UP000076738"/>
    </source>
</evidence>
<dbReference type="AlphaFoldDB" id="A0A167GK91"/>
<dbReference type="SUPFAM" id="SSF69322">
    <property type="entry name" value="Tricorn protease domain 2"/>
    <property type="match status" value="1"/>
</dbReference>
<dbReference type="GO" id="GO:0006508">
    <property type="term" value="P:proteolysis"/>
    <property type="evidence" value="ECO:0007669"/>
    <property type="project" value="InterPro"/>
</dbReference>
<dbReference type="PANTHER" id="PTHR43056">
    <property type="entry name" value="PEPTIDASE S9 PROLYL OLIGOPEPTIDASE"/>
    <property type="match status" value="1"/>
</dbReference>
<proteinExistence type="predicted"/>
<keyword evidence="2" id="KW-0378">Hydrolase</keyword>
<evidence type="ECO:0000313" key="2">
    <source>
        <dbReference type="EMBL" id="KZO90648.1"/>
    </source>
</evidence>
<dbReference type="PANTHER" id="PTHR43056:SF5">
    <property type="entry name" value="PEPTIDASE S9 PROLYL OLIGOPEPTIDASE CATALYTIC DOMAIN-CONTAINING PROTEIN"/>
    <property type="match status" value="1"/>
</dbReference>
<protein>
    <submittedName>
        <fullName evidence="2">Alpha/beta-hydrolase</fullName>
    </submittedName>
</protein>
<feature type="domain" description="Peptidase S9 prolyl oligopeptidase catalytic" evidence="1">
    <location>
        <begin position="438"/>
        <end position="645"/>
    </location>
</feature>
<dbReference type="Gene3D" id="3.40.50.1820">
    <property type="entry name" value="alpha/beta hydrolase"/>
    <property type="match status" value="1"/>
</dbReference>
<dbReference type="GO" id="GO:0008236">
    <property type="term" value="F:serine-type peptidase activity"/>
    <property type="evidence" value="ECO:0007669"/>
    <property type="project" value="InterPro"/>
</dbReference>